<keyword evidence="2" id="KW-0540">Nuclease</keyword>
<accession>A0ABZ0MIW0</accession>
<keyword evidence="3" id="KW-1185">Reference proteome</keyword>
<keyword evidence="2" id="KW-0378">Hydrolase</keyword>
<keyword evidence="2" id="KW-0255">Endonuclease</keyword>
<gene>
    <name evidence="2" type="ORF">R5H13_24255</name>
</gene>
<dbReference type="EMBL" id="CP137579">
    <property type="protein sequence ID" value="WOX31623.1"/>
    <property type="molecule type" value="Genomic_DNA"/>
</dbReference>
<dbReference type="PANTHER" id="PTHR34319:SF7">
    <property type="entry name" value="HNH ENDONUCLEASE DOMAIN-CONTAINING PROTEIN"/>
    <property type="match status" value="1"/>
</dbReference>
<name>A0ABZ0MIW0_9GAMM</name>
<dbReference type="Pfam" id="PF01844">
    <property type="entry name" value="HNH"/>
    <property type="match status" value="1"/>
</dbReference>
<dbReference type="CDD" id="cd00085">
    <property type="entry name" value="HNHc"/>
    <property type="match status" value="1"/>
</dbReference>
<dbReference type="PANTHER" id="PTHR34319">
    <property type="entry name" value="MAJOR EXPORTED PROTEIN"/>
    <property type="match status" value="1"/>
</dbReference>
<dbReference type="RefSeq" id="WP_306419081.1">
    <property type="nucleotide sequence ID" value="NZ_CBCSKI010000008.1"/>
</dbReference>
<dbReference type="InterPro" id="IPR052947">
    <property type="entry name" value="T6SS_Hcp1_domain"/>
</dbReference>
<dbReference type="SUPFAM" id="SSF54060">
    <property type="entry name" value="His-Me finger endonucleases"/>
    <property type="match status" value="1"/>
</dbReference>
<evidence type="ECO:0000313" key="3">
    <source>
        <dbReference type="Proteomes" id="UP001304419"/>
    </source>
</evidence>
<feature type="domain" description="HNH" evidence="1">
    <location>
        <begin position="11"/>
        <end position="35"/>
    </location>
</feature>
<dbReference type="Proteomes" id="UP001304419">
    <property type="component" value="Chromosome 2"/>
</dbReference>
<dbReference type="InterPro" id="IPR002711">
    <property type="entry name" value="HNH"/>
</dbReference>
<reference evidence="2 3" key="1">
    <citation type="submission" date="2023-10" db="EMBL/GenBank/DDBJ databases">
        <title>To unveil natural product biosynthetic capacity in Pseudoalteromonas.</title>
        <authorList>
            <person name="Wang J."/>
        </authorList>
    </citation>
    <scope>NUCLEOTIDE SEQUENCE [LARGE SCALE GENOMIC DNA]</scope>
    <source>
        <strain evidence="2 3">DSM 15914</strain>
    </source>
</reference>
<protein>
    <submittedName>
        <fullName evidence="2">HNH endonuclease signature motif containing protein</fullName>
    </submittedName>
</protein>
<organism evidence="2 3">
    <name type="scientific">Pseudoalteromonas maricaloris</name>
    <dbReference type="NCBI Taxonomy" id="184924"/>
    <lineage>
        <taxon>Bacteria</taxon>
        <taxon>Pseudomonadati</taxon>
        <taxon>Pseudomonadota</taxon>
        <taxon>Gammaproteobacteria</taxon>
        <taxon>Alteromonadales</taxon>
        <taxon>Pseudoalteromonadaceae</taxon>
        <taxon>Pseudoalteromonas</taxon>
    </lineage>
</organism>
<evidence type="ECO:0000313" key="2">
    <source>
        <dbReference type="EMBL" id="WOX31623.1"/>
    </source>
</evidence>
<evidence type="ECO:0000259" key="1">
    <source>
        <dbReference type="Pfam" id="PF01844"/>
    </source>
</evidence>
<dbReference type="GO" id="GO:0004519">
    <property type="term" value="F:endonuclease activity"/>
    <property type="evidence" value="ECO:0007669"/>
    <property type="project" value="UniProtKB-KW"/>
</dbReference>
<dbReference type="InterPro" id="IPR003615">
    <property type="entry name" value="HNH_nuc"/>
</dbReference>
<sequence>MAKLADGKVPKGWQVHHKIPLDDGGTNSFNNLVLIRNSPEHSVFTTYQKK</sequence>
<dbReference type="InterPro" id="IPR044925">
    <property type="entry name" value="His-Me_finger_sf"/>
</dbReference>
<proteinExistence type="predicted"/>